<feature type="binding site" evidence="8">
    <location>
        <position position="269"/>
    </location>
    <ligand>
        <name>Mg(2+)</name>
        <dbReference type="ChEBI" id="CHEBI:18420"/>
        <label>2</label>
    </ligand>
</feature>
<comment type="caution">
    <text evidence="8">Lacks conserved residue(s) required for the propagation of feature annotation.</text>
</comment>
<feature type="domain" description="PurM-like C-terminal" evidence="10">
    <location>
        <begin position="573"/>
        <end position="697"/>
    </location>
</feature>
<feature type="binding site" evidence="8">
    <location>
        <position position="534"/>
    </location>
    <ligand>
        <name>substrate</name>
    </ligand>
</feature>
<feature type="binding site" evidence="8">
    <location>
        <begin position="313"/>
        <end position="315"/>
    </location>
    <ligand>
        <name>substrate</name>
    </ligand>
</feature>
<protein>
    <recommendedName>
        <fullName evidence="8">Phosphoribosylformylglycinamidine synthase subunit PurL</fullName>
        <shortName evidence="8">FGAM synthase</shortName>
        <ecNumber evidence="8">6.3.5.3</ecNumber>
    </recommendedName>
    <alternativeName>
        <fullName evidence="8">Formylglycinamide ribonucleotide amidotransferase subunit II</fullName>
        <shortName evidence="8">FGAR amidotransferase II</shortName>
        <shortName evidence="8">FGAR-AT II</shortName>
    </alternativeName>
    <alternativeName>
        <fullName evidence="8">Glutamine amidotransferase PurL</fullName>
    </alternativeName>
    <alternativeName>
        <fullName evidence="8">Phosphoribosylformylglycinamidine synthase subunit II</fullName>
    </alternativeName>
</protein>
<name>A0ABX7C7T9_9HYPH</name>
<organism evidence="12 13">
    <name type="scientific">Devosia rhizoryzae</name>
    <dbReference type="NCBI Taxonomy" id="2774137"/>
    <lineage>
        <taxon>Bacteria</taxon>
        <taxon>Pseudomonadati</taxon>
        <taxon>Pseudomonadota</taxon>
        <taxon>Alphaproteobacteria</taxon>
        <taxon>Hyphomicrobiales</taxon>
        <taxon>Devosiaceae</taxon>
        <taxon>Devosia</taxon>
    </lineage>
</organism>
<evidence type="ECO:0000259" key="10">
    <source>
        <dbReference type="Pfam" id="PF02769"/>
    </source>
</evidence>
<evidence type="ECO:0000313" key="13">
    <source>
        <dbReference type="Proteomes" id="UP000595857"/>
    </source>
</evidence>
<comment type="similarity">
    <text evidence="8">Belongs to the FGAMS family.</text>
</comment>
<comment type="subcellular location">
    <subcellularLocation>
        <location evidence="8">Cytoplasm</location>
    </subcellularLocation>
</comment>
<dbReference type="CDD" id="cd02203">
    <property type="entry name" value="PurL_repeat1"/>
    <property type="match status" value="1"/>
</dbReference>
<gene>
    <name evidence="8 12" type="primary">purL</name>
    <name evidence="12" type="ORF">JI748_04760</name>
</gene>
<feature type="binding site" evidence="8">
    <location>
        <position position="494"/>
    </location>
    <ligand>
        <name>ATP</name>
        <dbReference type="ChEBI" id="CHEBI:30616"/>
    </ligand>
</feature>
<comment type="pathway">
    <text evidence="8">Purine metabolism; IMP biosynthesis via de novo pathway; 5-amino-1-(5-phospho-D-ribosyl)imidazole from N(2)-formyl-N(1)-(5-phospho-D-ribosyl)glycinamide: step 1/2.</text>
</comment>
<feature type="domain" description="Phosphoribosylformylglycinamidine synthase linker" evidence="11">
    <location>
        <begin position="17"/>
        <end position="54"/>
    </location>
</feature>
<keyword evidence="2 8" id="KW-0436">Ligase</keyword>
<comment type="catalytic activity">
    <reaction evidence="8">
        <text>N(2)-formyl-N(1)-(5-phospho-beta-D-ribosyl)glycinamide + L-glutamine + ATP + H2O = 2-formamido-N(1)-(5-O-phospho-beta-D-ribosyl)acetamidine + L-glutamate + ADP + phosphate + H(+)</text>
        <dbReference type="Rhea" id="RHEA:17129"/>
        <dbReference type="ChEBI" id="CHEBI:15377"/>
        <dbReference type="ChEBI" id="CHEBI:15378"/>
        <dbReference type="ChEBI" id="CHEBI:29985"/>
        <dbReference type="ChEBI" id="CHEBI:30616"/>
        <dbReference type="ChEBI" id="CHEBI:43474"/>
        <dbReference type="ChEBI" id="CHEBI:58359"/>
        <dbReference type="ChEBI" id="CHEBI:147286"/>
        <dbReference type="ChEBI" id="CHEBI:147287"/>
        <dbReference type="ChEBI" id="CHEBI:456216"/>
        <dbReference type="EC" id="6.3.5.3"/>
    </reaction>
</comment>
<dbReference type="PANTHER" id="PTHR43555">
    <property type="entry name" value="PHOSPHORIBOSYLFORMYLGLYCINAMIDINE SYNTHASE SUBUNIT PURL"/>
    <property type="match status" value="1"/>
</dbReference>
<feature type="binding site" evidence="8">
    <location>
        <position position="531"/>
    </location>
    <ligand>
        <name>ATP</name>
        <dbReference type="ChEBI" id="CHEBI:30616"/>
    </ligand>
</feature>
<proteinExistence type="inferred from homology"/>
<accession>A0ABX7C7T9</accession>
<dbReference type="InterPro" id="IPR036676">
    <property type="entry name" value="PurM-like_C_sf"/>
</dbReference>
<comment type="function">
    <text evidence="8">Part of the phosphoribosylformylglycinamidine synthase complex involved in the purines biosynthetic pathway. Catalyzes the ATP-dependent conversion of formylglycinamide ribonucleotide (FGAR) and glutamine to yield formylglycinamidine ribonucleotide (FGAM) and glutamate. The FGAM synthase complex is composed of three subunits. PurQ produces an ammonia molecule by converting glutamine to glutamate. PurL transfers the ammonia molecule to FGAR to form FGAM in an ATP-dependent manner. PurS interacts with PurQ and PurL and is thought to assist in the transfer of the ammonia molecule from PurQ to PurL.</text>
</comment>
<dbReference type="InterPro" id="IPR036921">
    <property type="entry name" value="PurM-like_N_sf"/>
</dbReference>
<evidence type="ECO:0000256" key="6">
    <source>
        <dbReference type="ARBA" id="ARBA00022840"/>
    </source>
</evidence>
<dbReference type="InterPro" id="IPR016188">
    <property type="entry name" value="PurM-like_N"/>
</dbReference>
<dbReference type="NCBIfam" id="TIGR01736">
    <property type="entry name" value="FGAM_synth_II"/>
    <property type="match status" value="1"/>
</dbReference>
<reference evidence="12 13" key="1">
    <citation type="submission" date="2021-01" db="EMBL/GenBank/DDBJ databases">
        <title>Genome seq and assembly of Devosia sp. LEGU1.</title>
        <authorList>
            <person name="Chhetri G."/>
        </authorList>
    </citation>
    <scope>NUCLEOTIDE SEQUENCE [LARGE SCALE GENOMIC DNA]</scope>
    <source>
        <strain evidence="12 13">LEGU1</strain>
    </source>
</reference>
<dbReference type="PANTHER" id="PTHR43555:SF1">
    <property type="entry name" value="PHOSPHORIBOSYLFORMYLGLYCINAMIDINE SYNTHASE SUBUNIT PURL"/>
    <property type="match status" value="1"/>
</dbReference>
<keyword evidence="13" id="KW-1185">Reference proteome</keyword>
<keyword evidence="7 8" id="KW-0460">Magnesium</keyword>
<evidence type="ECO:0000256" key="5">
    <source>
        <dbReference type="ARBA" id="ARBA00022755"/>
    </source>
</evidence>
<feature type="domain" description="PurM-like C-terminal" evidence="10">
    <location>
        <begin position="203"/>
        <end position="357"/>
    </location>
</feature>
<dbReference type="PIRSF" id="PIRSF001587">
    <property type="entry name" value="FGAM_synthase_II"/>
    <property type="match status" value="1"/>
</dbReference>
<feature type="binding site" evidence="8">
    <location>
        <position position="117"/>
    </location>
    <ligand>
        <name>substrate</name>
    </ligand>
</feature>
<evidence type="ECO:0000256" key="2">
    <source>
        <dbReference type="ARBA" id="ARBA00022598"/>
    </source>
</evidence>
<dbReference type="Proteomes" id="UP000595857">
    <property type="component" value="Chromosome"/>
</dbReference>
<feature type="binding site" evidence="8">
    <location>
        <position position="92"/>
    </location>
    <ligand>
        <name>ATP</name>
        <dbReference type="ChEBI" id="CHEBI:30616"/>
    </ligand>
</feature>
<dbReference type="Gene3D" id="3.90.650.10">
    <property type="entry name" value="PurM-like C-terminal domain"/>
    <property type="match status" value="2"/>
</dbReference>
<feature type="binding site" evidence="8">
    <location>
        <position position="241"/>
    </location>
    <ligand>
        <name>substrate</name>
    </ligand>
</feature>
<dbReference type="SUPFAM" id="SSF56042">
    <property type="entry name" value="PurM C-terminal domain-like"/>
    <property type="match status" value="2"/>
</dbReference>
<dbReference type="EC" id="6.3.5.3" evidence="8"/>
<evidence type="ECO:0000259" key="9">
    <source>
        <dbReference type="Pfam" id="PF00586"/>
    </source>
</evidence>
<feature type="binding site" evidence="8">
    <location>
        <position position="118"/>
    </location>
    <ligand>
        <name>Mg(2+)</name>
        <dbReference type="ChEBI" id="CHEBI:18420"/>
        <label>2</label>
    </ligand>
</feature>
<dbReference type="GO" id="GO:0004642">
    <property type="term" value="F:phosphoribosylformylglycinamidine synthase activity"/>
    <property type="evidence" value="ECO:0007669"/>
    <property type="project" value="UniProtKB-EC"/>
</dbReference>
<feature type="binding site" evidence="8">
    <location>
        <position position="53"/>
    </location>
    <ligand>
        <name>ATP</name>
        <dbReference type="ChEBI" id="CHEBI:30616"/>
    </ligand>
</feature>
<evidence type="ECO:0000256" key="7">
    <source>
        <dbReference type="ARBA" id="ARBA00022842"/>
    </source>
</evidence>
<dbReference type="Pfam" id="PF02769">
    <property type="entry name" value="AIRS_C"/>
    <property type="match status" value="2"/>
</dbReference>
<feature type="domain" description="PurM-like N-terminal" evidence="9">
    <location>
        <begin position="436"/>
        <end position="555"/>
    </location>
</feature>
<feature type="domain" description="PurM-like N-terminal" evidence="9">
    <location>
        <begin position="75"/>
        <end position="189"/>
    </location>
</feature>
<feature type="binding site" evidence="8">
    <location>
        <position position="94"/>
    </location>
    <ligand>
        <name>Mg(2+)</name>
        <dbReference type="ChEBI" id="CHEBI:18420"/>
        <label>1</label>
    </ligand>
</feature>
<keyword evidence="6 8" id="KW-0067">ATP-binding</keyword>
<evidence type="ECO:0000259" key="11">
    <source>
        <dbReference type="Pfam" id="PF18072"/>
    </source>
</evidence>
<comment type="subunit">
    <text evidence="8">Monomer. Part of the FGAM synthase complex composed of 1 PurL, 1 PurQ and 2 PurS subunits.</text>
</comment>
<dbReference type="NCBIfam" id="NF002290">
    <property type="entry name" value="PRK01213.1"/>
    <property type="match status" value="1"/>
</dbReference>
<feature type="active site" description="Proton acceptor" evidence="8">
    <location>
        <position position="96"/>
    </location>
</feature>
<keyword evidence="1 8" id="KW-0963">Cytoplasm</keyword>
<evidence type="ECO:0000313" key="12">
    <source>
        <dbReference type="EMBL" id="QQR40324.1"/>
    </source>
</evidence>
<sequence length="741" mass="79593">MTLRSDPAITPDLVASHGLKPDEYQKILDLIGREPTYTELGIFSAMWNEHCSYKSSKKWLRTLPTSGPRVIQGPGENAGVVDIGDGQAIVFKMESHNHPSFIEPYQGAATGVGGILRDVFTMGARPVAAMNALRFGDPSHEKTRHLVNGVVAGVGGYGNAFGVPTVGGEVEFDARYNGNNLVNAFAAGLADSDKIFYSKAEGVGLPVVYLGAKTGRDGVGGATMASAEFGDDIEEKRPTVQVGDPFTEKRLLEACLELMATGAVIAIQDMGAAGLTCSAVEMGAKGDLGIELDLDKVPVREAQMTAYEMMLSESQERMLMVLHPEKEPQARAVFEKWELDFATVGKTTDDLRFRVFWQGKEVANLPIKDLGDAAPEYDRPWTEPKIPAALAATDVPQMDVAEALLKLVGGHHCSSRRWVYEQYDTLIQGNSMQRPGGDAGVIRVEGHDTKGLAFTSDVNPRYCEANPFEGGKQAVAEAWRNLTATGAEPLAATDNLNFGNPERPEIMGQFVKAIEGIGEACRALDFSIVSGNVSLYNETNGRGILPTPTIGGVGLLPEWEKSVGIGFVAENQPILLIGGPAERGTHLGQSIYLRDLFDRRDGDAPHVDLQAERKTGDFVRKLIRSGIVTACHDLSDGGLGVALAEMALAGDIGAEVTEVNGFDPIQTFFGEDQGRYLVTLNLDPQGDEIMALWREAESLGIQAPWIGNTGGTTVKLGEASAVALSDLRAAHEGWFPNYMKG</sequence>
<dbReference type="InterPro" id="IPR010918">
    <property type="entry name" value="PurM-like_C_dom"/>
</dbReference>
<feature type="active site" evidence="8">
    <location>
        <position position="50"/>
    </location>
</feature>
<dbReference type="SUPFAM" id="SSF55326">
    <property type="entry name" value="PurM N-terminal domain-like"/>
    <property type="match status" value="2"/>
</dbReference>
<dbReference type="RefSeq" id="WP_201635567.1">
    <property type="nucleotide sequence ID" value="NZ_CP068046.1"/>
</dbReference>
<dbReference type="CDD" id="cd02204">
    <property type="entry name" value="PurL_repeat2"/>
    <property type="match status" value="1"/>
</dbReference>
<dbReference type="HAMAP" id="MF_00420">
    <property type="entry name" value="PurL_2"/>
    <property type="match status" value="1"/>
</dbReference>
<dbReference type="InterPro" id="IPR010074">
    <property type="entry name" value="PRibForGlyAmidine_synth_PurL"/>
</dbReference>
<dbReference type="Pfam" id="PF00586">
    <property type="entry name" value="AIRS"/>
    <property type="match status" value="2"/>
</dbReference>
<dbReference type="EMBL" id="CP068046">
    <property type="protein sequence ID" value="QQR40324.1"/>
    <property type="molecule type" value="Genomic_DNA"/>
</dbReference>
<dbReference type="Gene3D" id="3.30.1330.10">
    <property type="entry name" value="PurM-like, N-terminal domain"/>
    <property type="match status" value="2"/>
</dbReference>
<keyword evidence="3 8" id="KW-0479">Metal-binding</keyword>
<dbReference type="Pfam" id="PF18072">
    <property type="entry name" value="FGAR-AT_linker"/>
    <property type="match status" value="1"/>
</dbReference>
<keyword evidence="4 8" id="KW-0547">Nucleotide-binding</keyword>
<evidence type="ECO:0000256" key="4">
    <source>
        <dbReference type="ARBA" id="ARBA00022741"/>
    </source>
</evidence>
<dbReference type="InterPro" id="IPR041609">
    <property type="entry name" value="PurL_linker"/>
</dbReference>
<evidence type="ECO:0000256" key="8">
    <source>
        <dbReference type="HAMAP-Rule" id="MF_00420"/>
    </source>
</evidence>
<evidence type="ECO:0000256" key="3">
    <source>
        <dbReference type="ARBA" id="ARBA00022723"/>
    </source>
</evidence>
<feature type="binding site" evidence="8">
    <location>
        <begin position="95"/>
        <end position="98"/>
    </location>
    <ligand>
        <name>substrate</name>
    </ligand>
</feature>
<evidence type="ECO:0000256" key="1">
    <source>
        <dbReference type="ARBA" id="ARBA00022490"/>
    </source>
</evidence>
<feature type="binding site" evidence="8">
    <location>
        <position position="532"/>
    </location>
    <ligand>
        <name>Mg(2+)</name>
        <dbReference type="ChEBI" id="CHEBI:18420"/>
        <label>1</label>
    </ligand>
</feature>
<keyword evidence="5 8" id="KW-0658">Purine biosynthesis</keyword>